<accession>A0A7J0A0I6</accession>
<evidence type="ECO:0000313" key="1">
    <source>
        <dbReference type="EMBL" id="GFH85878.1"/>
    </source>
</evidence>
<gene>
    <name evidence="1" type="ORF">IMSAGC001_01282</name>
</gene>
<proteinExistence type="predicted"/>
<dbReference type="Proteomes" id="UP000491181">
    <property type="component" value="Unassembled WGS sequence"/>
</dbReference>
<organism evidence="1 2">
    <name type="scientific">Bacteroides acidifaciens</name>
    <dbReference type="NCBI Taxonomy" id="85831"/>
    <lineage>
        <taxon>Bacteria</taxon>
        <taxon>Pseudomonadati</taxon>
        <taxon>Bacteroidota</taxon>
        <taxon>Bacteroidia</taxon>
        <taxon>Bacteroidales</taxon>
        <taxon>Bacteroidaceae</taxon>
        <taxon>Bacteroides</taxon>
    </lineage>
</organism>
<evidence type="ECO:0000313" key="2">
    <source>
        <dbReference type="Proteomes" id="UP000491181"/>
    </source>
</evidence>
<reference evidence="1 2" key="1">
    <citation type="journal article" date="2020" name="Microbiome">
        <title>Single-cell genomics of uncultured bacteria reveals dietary fiber responders in the mouse gut microbiota.</title>
        <authorList>
            <person name="Chijiiwa R."/>
            <person name="Hosokawa M."/>
            <person name="Kogawa M."/>
            <person name="Nishikawa Y."/>
            <person name="Ide K."/>
            <person name="Sakanashi C."/>
            <person name="Takahashi K."/>
            <person name="Takeyama H."/>
        </authorList>
    </citation>
    <scope>NUCLEOTIDE SEQUENCE [LARGE SCALE GENOMIC DNA]</scope>
    <source>
        <strain evidence="1">IMSAGC_001</strain>
    </source>
</reference>
<protein>
    <submittedName>
        <fullName evidence="1">Uncharacterized protein</fullName>
    </submittedName>
</protein>
<dbReference type="AlphaFoldDB" id="A0A7J0A0I6"/>
<name>A0A7J0A0I6_9BACE</name>
<dbReference type="EMBL" id="BLLS01000022">
    <property type="protein sequence ID" value="GFH85878.1"/>
    <property type="molecule type" value="Genomic_DNA"/>
</dbReference>
<sequence length="71" mass="8010">MYVNILILIVYVSNYQPNAILYENMRNDFAKSFLVLPYTSSHTGISIPLYTTTILCNFVVPTARFTVSVSA</sequence>
<comment type="caution">
    <text evidence="1">The sequence shown here is derived from an EMBL/GenBank/DDBJ whole genome shotgun (WGS) entry which is preliminary data.</text>
</comment>